<organism evidence="6 7">
    <name type="scientific">Brachionus calyciflorus</name>
    <dbReference type="NCBI Taxonomy" id="104777"/>
    <lineage>
        <taxon>Eukaryota</taxon>
        <taxon>Metazoa</taxon>
        <taxon>Spiralia</taxon>
        <taxon>Gnathifera</taxon>
        <taxon>Rotifera</taxon>
        <taxon>Eurotatoria</taxon>
        <taxon>Monogononta</taxon>
        <taxon>Pseudotrocha</taxon>
        <taxon>Ploima</taxon>
        <taxon>Brachionidae</taxon>
        <taxon>Brachionus</taxon>
    </lineage>
</organism>
<evidence type="ECO:0000313" key="6">
    <source>
        <dbReference type="EMBL" id="CAF0869810.1"/>
    </source>
</evidence>
<dbReference type="GO" id="GO:0001669">
    <property type="term" value="C:acrosomal vesicle"/>
    <property type="evidence" value="ECO:0007669"/>
    <property type="project" value="UniProtKB-SubCell"/>
</dbReference>
<proteinExistence type="predicted"/>
<evidence type="ECO:0000256" key="2">
    <source>
        <dbReference type="ARBA" id="ARBA00022737"/>
    </source>
</evidence>
<evidence type="ECO:0000313" key="7">
    <source>
        <dbReference type="Proteomes" id="UP000663879"/>
    </source>
</evidence>
<dbReference type="OrthoDB" id="270720at2759"/>
<dbReference type="Pfam" id="PF02493">
    <property type="entry name" value="MORN"/>
    <property type="match status" value="5"/>
</dbReference>
<dbReference type="SUPFAM" id="SSF82185">
    <property type="entry name" value="Histone H3 K4-specific methyltransferase SET7/9 N-terminal domain"/>
    <property type="match status" value="2"/>
</dbReference>
<evidence type="ECO:0000256" key="1">
    <source>
        <dbReference type="ARBA" id="ARBA00004218"/>
    </source>
</evidence>
<comment type="function">
    <text evidence="5">Assembles a suppression complex (suppresome) by tethering SIRT1 and MDM2 to regulate composite modifications of p53/TP53. Confers both deacetylation-mediated functional inactivation, by SIRT1, and ubiquitination-dependent degradation, by MDM2, of p53/TP53, promoting a proliferative and cell survival behaviors. May play a role in the regulation of spermatogenesis.</text>
</comment>
<keyword evidence="3" id="KW-0968">Cytoplasmic vesicle</keyword>
<dbReference type="SMART" id="SM00698">
    <property type="entry name" value="MORN"/>
    <property type="match status" value="5"/>
</dbReference>
<evidence type="ECO:0000256" key="4">
    <source>
        <dbReference type="ARBA" id="ARBA00039854"/>
    </source>
</evidence>
<comment type="subcellular location">
    <subcellularLocation>
        <location evidence="1">Cytoplasmic vesicle</location>
        <location evidence="1">Secretory vesicle</location>
        <location evidence="1">Acrosome</location>
    </subcellularLocation>
</comment>
<keyword evidence="7" id="KW-1185">Reference proteome</keyword>
<evidence type="ECO:0000256" key="3">
    <source>
        <dbReference type="ARBA" id="ARBA00023329"/>
    </source>
</evidence>
<dbReference type="InterPro" id="IPR052472">
    <property type="entry name" value="MORN3"/>
</dbReference>
<evidence type="ECO:0000256" key="5">
    <source>
        <dbReference type="ARBA" id="ARBA00045851"/>
    </source>
</evidence>
<name>A0A813XGU9_9BILA</name>
<gene>
    <name evidence="6" type="ORF">OXX778_LOCUS9874</name>
</gene>
<keyword evidence="2" id="KW-0677">Repeat</keyword>
<dbReference type="EMBL" id="CAJNOC010001499">
    <property type="protein sequence ID" value="CAF0869810.1"/>
    <property type="molecule type" value="Genomic_DNA"/>
</dbReference>
<protein>
    <recommendedName>
        <fullName evidence="4">MORN repeat-containing protein 3</fullName>
    </recommendedName>
</protein>
<dbReference type="AlphaFoldDB" id="A0A813XGU9"/>
<dbReference type="Proteomes" id="UP000663879">
    <property type="component" value="Unassembled WGS sequence"/>
</dbReference>
<dbReference type="InterPro" id="IPR003409">
    <property type="entry name" value="MORN"/>
</dbReference>
<reference evidence="6" key="1">
    <citation type="submission" date="2021-02" db="EMBL/GenBank/DDBJ databases">
        <authorList>
            <person name="Nowell W R."/>
        </authorList>
    </citation>
    <scope>NUCLEOTIDE SEQUENCE</scope>
    <source>
        <strain evidence="6">Ploen Becks lab</strain>
    </source>
</reference>
<sequence>MEFYIKLGSNKATNSKRKPFNDQRRLKLLMDAIRIKFDICDDLHCATNPFELILSFLFRKLEKKVNLHGNLIKTVLFFNLEKQFEPLWKEWDKKAQKEGLHSTFYTNNKDEYIGEWHNNKKEGKGIYNWVSKGEIFEGEWKDDKRNGFGGWKDNKQHGYGTYYYSESHYYEGEWYAGLKSGWGRMYYSNGDIYEGEWSNDKRHGNGMLRLANDNRYEGEWKNDMKNGHGNFFFLNKGQLLEGFWVDDINKTGKMIDFDRDNARQANIYELPAIHLKDAEQVLEESIQSFKKN</sequence>
<comment type="caution">
    <text evidence="6">The sequence shown here is derived from an EMBL/GenBank/DDBJ whole genome shotgun (WGS) entry which is preliminary data.</text>
</comment>
<accession>A0A813XGU9</accession>
<dbReference type="PANTHER" id="PTHR46511">
    <property type="entry name" value="MORN REPEAT-CONTAINING PROTEIN 3"/>
    <property type="match status" value="1"/>
</dbReference>
<dbReference type="PANTHER" id="PTHR46511:SF1">
    <property type="entry name" value="MORN REPEAT-CONTAINING PROTEIN 3"/>
    <property type="match status" value="1"/>
</dbReference>
<dbReference type="Gene3D" id="2.20.110.10">
    <property type="entry name" value="Histone H3 K4-specific methyltransferase SET7/9 N-terminal domain"/>
    <property type="match status" value="3"/>
</dbReference>